<feature type="region of interest" description="Disordered" evidence="1">
    <location>
        <begin position="747"/>
        <end position="778"/>
    </location>
</feature>
<keyword evidence="2" id="KW-1133">Transmembrane helix</keyword>
<organism evidence="3 4">
    <name type="scientific">Prorocentrum cordatum</name>
    <dbReference type="NCBI Taxonomy" id="2364126"/>
    <lineage>
        <taxon>Eukaryota</taxon>
        <taxon>Sar</taxon>
        <taxon>Alveolata</taxon>
        <taxon>Dinophyceae</taxon>
        <taxon>Prorocentrales</taxon>
        <taxon>Prorocentraceae</taxon>
        <taxon>Prorocentrum</taxon>
    </lineage>
</organism>
<sequence length="852" mass="92340">MAPDPGRQISRGAGHPARWIVALSMPLVMSLLMSLTALVAAFATAASAPSAPVEICEDDEAQRTAYPIKQDVEMHCDDIEKMWHNTFYAESRAGPEEHPAHLDTELDDPCDELPGVALVVGDLMRALALGFLGFVEGLMASSSNAIMMSITIGRLRSSFDRSLFFTYGLAIAYLGVGLAAAASMRAIAGAVSGALDSFQAAVALPAAPAAWAAGWTAQNFDSTDELNMRVGDTTGIGSAQWSACAMVTKLTLTWTPISLSRRLATQQRQEAAPRLEEVEDMEEVEEEEEAEERALEAQLDDQLSLEEPPQDKMLSTELKKRITEAGEDWQSRPGQRLTHRRRRPFCRKRGRAQIWLGAVVCVPRVPEYLQAQHRAAKFVLLEASDAAPTHAEQLRGVAPERIRQLVDDGAWKKLLAGLRGGAPLVDSADAEGDLGNLFLTERSWVSRPFVAATFDVSEGDFQAAAARELRESSPHAAAGRHGGRATRWQAGSGDERYVCLLARALKKWLDGEAPPELNEIFFRQTLHALRKSNGGIRPIAVGVFLRRLALRALLRRKRQGVRVAVGEMQFALGRAARTLLSRHEDRQLDSTQEPPTHLQRELTDAAMFATRADLLHQLPEEVHRGRLRQGDGPGAGSFLCAPQKGARAMADGTWRMALRKRLLCTTDKIISPATAETHCQHIGHRGARGALLGGIASLANAEGCKVGGGVVGGHNEVRDILLRFAAKCADPRALKEQRLQSLRAGKLEDADDVDSPGDALDGRRALPPVREKRRRHASLNATPRAFEIGGRAGESALATIRKLAAMAGSDAEAPVLAANPLQEISIALYSALAWRVASAFTRPDSIVLAGSR</sequence>
<keyword evidence="2" id="KW-0472">Membrane</keyword>
<proteinExistence type="predicted"/>
<feature type="transmembrane region" description="Helical" evidence="2">
    <location>
        <begin position="162"/>
        <end position="182"/>
    </location>
</feature>
<feature type="transmembrane region" description="Helical" evidence="2">
    <location>
        <begin position="123"/>
        <end position="141"/>
    </location>
</feature>
<dbReference type="Proteomes" id="UP001189429">
    <property type="component" value="Unassembled WGS sequence"/>
</dbReference>
<gene>
    <name evidence="3" type="ORF">PCOR1329_LOCUS53566</name>
</gene>
<reference evidence="3" key="1">
    <citation type="submission" date="2023-10" db="EMBL/GenBank/DDBJ databases">
        <authorList>
            <person name="Chen Y."/>
            <person name="Shah S."/>
            <person name="Dougan E. K."/>
            <person name="Thang M."/>
            <person name="Chan C."/>
        </authorList>
    </citation>
    <scope>NUCLEOTIDE SEQUENCE [LARGE SCALE GENOMIC DNA]</scope>
</reference>
<accession>A0ABN9V0X0</accession>
<evidence type="ECO:0000313" key="4">
    <source>
        <dbReference type="Proteomes" id="UP001189429"/>
    </source>
</evidence>
<keyword evidence="2" id="KW-0812">Transmembrane</keyword>
<protein>
    <recommendedName>
        <fullName evidence="5">H(+)-exporting diphosphatase</fullName>
    </recommendedName>
</protein>
<evidence type="ECO:0000313" key="3">
    <source>
        <dbReference type="EMBL" id="CAK0866371.1"/>
    </source>
</evidence>
<name>A0ABN9V0X0_9DINO</name>
<feature type="compositionally biased region" description="Acidic residues" evidence="1">
    <location>
        <begin position="277"/>
        <end position="291"/>
    </location>
</feature>
<dbReference type="EMBL" id="CAUYUJ010016528">
    <property type="protein sequence ID" value="CAK0866371.1"/>
    <property type="molecule type" value="Genomic_DNA"/>
</dbReference>
<evidence type="ECO:0008006" key="5">
    <source>
        <dbReference type="Google" id="ProtNLM"/>
    </source>
</evidence>
<feature type="region of interest" description="Disordered" evidence="1">
    <location>
        <begin position="269"/>
        <end position="314"/>
    </location>
</feature>
<keyword evidence="4" id="KW-1185">Reference proteome</keyword>
<evidence type="ECO:0000256" key="2">
    <source>
        <dbReference type="SAM" id="Phobius"/>
    </source>
</evidence>
<feature type="transmembrane region" description="Helical" evidence="2">
    <location>
        <begin position="20"/>
        <end position="43"/>
    </location>
</feature>
<evidence type="ECO:0000256" key="1">
    <source>
        <dbReference type="SAM" id="MobiDB-lite"/>
    </source>
</evidence>
<comment type="caution">
    <text evidence="3">The sequence shown here is derived from an EMBL/GenBank/DDBJ whole genome shotgun (WGS) entry which is preliminary data.</text>
</comment>